<dbReference type="Proteomes" id="UP000092584">
    <property type="component" value="Unassembled WGS sequence"/>
</dbReference>
<sequence length="59" mass="6619">MKKFLYRNRNLVLALALLLIISGAYTGYLFYGTEPHETIGGFLCGIGFGILLIYFSIKN</sequence>
<reference evidence="3" key="1">
    <citation type="submission" date="2016-02" db="EMBL/GenBank/DDBJ databases">
        <authorList>
            <person name="Shin S.-K."/>
            <person name="Yi H."/>
            <person name="Kim E."/>
        </authorList>
    </citation>
    <scope>NUCLEOTIDE SEQUENCE [LARGE SCALE GENOMIC DNA]</scope>
    <source>
        <strain evidence="3">LPB0003</strain>
    </source>
</reference>
<keyword evidence="1" id="KW-1133">Transmembrane helix</keyword>
<evidence type="ECO:0000256" key="1">
    <source>
        <dbReference type="SAM" id="Phobius"/>
    </source>
</evidence>
<comment type="caution">
    <text evidence="2">The sequence shown here is derived from an EMBL/GenBank/DDBJ whole genome shotgun (WGS) entry which is preliminary data.</text>
</comment>
<accession>A0A1B8TSK0</accession>
<feature type="transmembrane region" description="Helical" evidence="1">
    <location>
        <begin position="39"/>
        <end position="57"/>
    </location>
</feature>
<proteinExistence type="predicted"/>
<dbReference type="AlphaFoldDB" id="A0A1B8TSK0"/>
<dbReference type="STRING" id="1774273.LPB03_11175"/>
<protein>
    <submittedName>
        <fullName evidence="2">Uncharacterized protein</fullName>
    </submittedName>
</protein>
<organism evidence="2 3">
    <name type="scientific">Polaribacter vadi</name>
    <dbReference type="NCBI Taxonomy" id="1774273"/>
    <lineage>
        <taxon>Bacteria</taxon>
        <taxon>Pseudomonadati</taxon>
        <taxon>Bacteroidota</taxon>
        <taxon>Flavobacteriia</taxon>
        <taxon>Flavobacteriales</taxon>
        <taxon>Flavobacteriaceae</taxon>
    </lineage>
</organism>
<dbReference type="KEGG" id="pob:LPB03_11175"/>
<gene>
    <name evidence="2" type="ORF">LPB3_11185</name>
</gene>
<dbReference type="RefSeq" id="WP_065319692.1">
    <property type="nucleotide sequence ID" value="NZ_CP017477.1"/>
</dbReference>
<keyword evidence="3" id="KW-1185">Reference proteome</keyword>
<name>A0A1B8TSK0_9FLAO</name>
<evidence type="ECO:0000313" key="3">
    <source>
        <dbReference type="Proteomes" id="UP000092584"/>
    </source>
</evidence>
<keyword evidence="1" id="KW-0472">Membrane</keyword>
<dbReference type="EMBL" id="LSFM01000023">
    <property type="protein sequence ID" value="OBY62706.1"/>
    <property type="molecule type" value="Genomic_DNA"/>
</dbReference>
<evidence type="ECO:0000313" key="2">
    <source>
        <dbReference type="EMBL" id="OBY62706.1"/>
    </source>
</evidence>
<keyword evidence="1" id="KW-0812">Transmembrane</keyword>